<keyword evidence="1" id="KW-0472">Membrane</keyword>
<proteinExistence type="predicted"/>
<organism evidence="2 3">
    <name type="scientific">Lacicoccus qingdaonensis</name>
    <dbReference type="NCBI Taxonomy" id="576118"/>
    <lineage>
        <taxon>Bacteria</taxon>
        <taxon>Bacillati</taxon>
        <taxon>Bacillota</taxon>
        <taxon>Bacilli</taxon>
        <taxon>Bacillales</taxon>
        <taxon>Salinicoccaceae</taxon>
        <taxon>Lacicoccus</taxon>
    </lineage>
</organism>
<gene>
    <name evidence="2" type="ORF">SAMN05216216_11818</name>
</gene>
<name>A0A1G9GM85_9BACL</name>
<evidence type="ECO:0000256" key="1">
    <source>
        <dbReference type="SAM" id="Phobius"/>
    </source>
</evidence>
<dbReference type="AlphaFoldDB" id="A0A1G9GM85"/>
<keyword evidence="1" id="KW-1133">Transmembrane helix</keyword>
<sequence length="211" mass="23405">MAYLIIIGGIFLGSIVFLFTYIASKKFEKYYIAPVITFLFFIAISLYGFIIVGGFDGLGYVLIAFGFLIAGVAGTLLLPGLSRLSKSKEFGKSDKLMLIVLPLIFFTVIGSAFYLDRNYWVIDEGENTYMGDSYYEISTISEGNKQVALTLGEAYAGKTIEVENINHRGSTDITINIVDGRSDDKTPYIWIGLYDINEPLTIRTTDGTIIE</sequence>
<dbReference type="EMBL" id="FNFY01000018">
    <property type="protein sequence ID" value="SDL01774.1"/>
    <property type="molecule type" value="Genomic_DNA"/>
</dbReference>
<feature type="transmembrane region" description="Helical" evidence="1">
    <location>
        <begin position="58"/>
        <end position="84"/>
    </location>
</feature>
<accession>A0A1G9GM85</accession>
<feature type="transmembrane region" description="Helical" evidence="1">
    <location>
        <begin position="30"/>
        <end position="52"/>
    </location>
</feature>
<feature type="transmembrane region" description="Helical" evidence="1">
    <location>
        <begin position="6"/>
        <end position="23"/>
    </location>
</feature>
<evidence type="ECO:0008006" key="4">
    <source>
        <dbReference type="Google" id="ProtNLM"/>
    </source>
</evidence>
<evidence type="ECO:0000313" key="3">
    <source>
        <dbReference type="Proteomes" id="UP000199008"/>
    </source>
</evidence>
<evidence type="ECO:0000313" key="2">
    <source>
        <dbReference type="EMBL" id="SDL01774.1"/>
    </source>
</evidence>
<keyword evidence="1" id="KW-0812">Transmembrane</keyword>
<keyword evidence="3" id="KW-1185">Reference proteome</keyword>
<dbReference type="RefSeq" id="WP_092987015.1">
    <property type="nucleotide sequence ID" value="NZ_FNFY01000018.1"/>
</dbReference>
<reference evidence="3" key="1">
    <citation type="submission" date="2016-10" db="EMBL/GenBank/DDBJ databases">
        <authorList>
            <person name="Varghese N."/>
            <person name="Submissions S."/>
        </authorList>
    </citation>
    <scope>NUCLEOTIDE SEQUENCE [LARGE SCALE GENOMIC DNA]</scope>
    <source>
        <strain evidence="3">CGMCC 1.8895</strain>
    </source>
</reference>
<dbReference type="Proteomes" id="UP000199008">
    <property type="component" value="Unassembled WGS sequence"/>
</dbReference>
<protein>
    <recommendedName>
        <fullName evidence="4">YesK-like protein</fullName>
    </recommendedName>
</protein>
<dbReference type="OrthoDB" id="2720129at2"/>
<feature type="transmembrane region" description="Helical" evidence="1">
    <location>
        <begin position="96"/>
        <end position="115"/>
    </location>
</feature>